<keyword evidence="6" id="KW-0862">Zinc</keyword>
<evidence type="ECO:0000256" key="5">
    <source>
        <dbReference type="ARBA" id="ARBA00022771"/>
    </source>
</evidence>
<evidence type="ECO:0000256" key="10">
    <source>
        <dbReference type="ARBA" id="ARBA00023242"/>
    </source>
</evidence>
<evidence type="ECO:0000256" key="2">
    <source>
        <dbReference type="ARBA" id="ARBA00006991"/>
    </source>
</evidence>
<dbReference type="FunFam" id="3.30.160.60:FF:000446">
    <property type="entry name" value="Zinc finger protein"/>
    <property type="match status" value="1"/>
</dbReference>
<evidence type="ECO:0000256" key="1">
    <source>
        <dbReference type="ARBA" id="ARBA00004123"/>
    </source>
</evidence>
<accession>A0A6G1S780</accession>
<dbReference type="InterPro" id="IPR013087">
    <property type="entry name" value="Znf_C2H2_type"/>
</dbReference>
<evidence type="ECO:0000256" key="11">
    <source>
        <dbReference type="PROSITE-ProRule" id="PRU00042"/>
    </source>
</evidence>
<dbReference type="FunFam" id="3.30.160.60:FF:000110">
    <property type="entry name" value="Zinc finger protein-like"/>
    <property type="match status" value="1"/>
</dbReference>
<dbReference type="FunFam" id="3.30.160.60:FF:000075">
    <property type="entry name" value="Putative zinc finger protein 536"/>
    <property type="match status" value="1"/>
</dbReference>
<protein>
    <submittedName>
        <fullName evidence="14">Zinc finger protein 32</fullName>
    </submittedName>
</protein>
<feature type="domain" description="C2H2-type" evidence="13">
    <location>
        <begin position="309"/>
        <end position="336"/>
    </location>
</feature>
<dbReference type="PROSITE" id="PS00028">
    <property type="entry name" value="ZINC_FINGER_C2H2_1"/>
    <property type="match status" value="5"/>
</dbReference>
<dbReference type="PANTHER" id="PTHR24394:SF44">
    <property type="entry name" value="ZINC FINGER PROTEIN 271-LIKE"/>
    <property type="match status" value="1"/>
</dbReference>
<sequence length="365" mass="40258">MDFNHNVRFKTVYPHSHINIYNAPVINASMPSITLAPGLNLVSATAKDPNNTNYEGNHLSALATLQVSSATSSLSLPATAQLVPVNTLDSLQLQQMQQHTYIDQANQITKSNNQFLQVQIANPTPTMAQNNPVAVSHNQAQVLSNGGHETVASNKKSFNPVEGAKSEQTPPTKPGESSSVSSTTQLKKSFNQNNNVKYQSPGDNSMHDFSNKFAIINNGKGFRCLVCNREFTQKGNLKTHALTHLGPTERPYDCETCGRRFTQKGNRDIHVKIHTGTKDHTCPYCDRGFTQRGNLKTHIRSVHTGEKPYSCGHCGKAFSQKANMLTHFRTHDKNSRFSCNTCGKTFSQKGNLKTHQQRHVQVSGS</sequence>
<dbReference type="PANTHER" id="PTHR24394">
    <property type="entry name" value="ZINC FINGER PROTEIN"/>
    <property type="match status" value="1"/>
</dbReference>
<keyword evidence="10" id="KW-0539">Nucleus</keyword>
<dbReference type="Gene3D" id="3.30.160.60">
    <property type="entry name" value="Classic Zinc Finger"/>
    <property type="match status" value="5"/>
</dbReference>
<feature type="domain" description="C2H2-type" evidence="13">
    <location>
        <begin position="337"/>
        <end position="359"/>
    </location>
</feature>
<keyword evidence="4" id="KW-0677">Repeat</keyword>
<dbReference type="FunFam" id="3.30.160.60:FF:000646">
    <property type="entry name" value="Myeloid zinc finger 1"/>
    <property type="match status" value="1"/>
</dbReference>
<dbReference type="InterPro" id="IPR036236">
    <property type="entry name" value="Znf_C2H2_sf"/>
</dbReference>
<dbReference type="GO" id="GO:0008270">
    <property type="term" value="F:zinc ion binding"/>
    <property type="evidence" value="ECO:0007669"/>
    <property type="project" value="UniProtKB-KW"/>
</dbReference>
<feature type="domain" description="C2H2-type" evidence="13">
    <location>
        <begin position="252"/>
        <end position="279"/>
    </location>
</feature>
<dbReference type="SMART" id="SM00355">
    <property type="entry name" value="ZnF_C2H2"/>
    <property type="match status" value="5"/>
</dbReference>
<organism evidence="14">
    <name type="scientific">Aceria tosichella</name>
    <name type="common">wheat curl mite</name>
    <dbReference type="NCBI Taxonomy" id="561515"/>
    <lineage>
        <taxon>Eukaryota</taxon>
        <taxon>Metazoa</taxon>
        <taxon>Ecdysozoa</taxon>
        <taxon>Arthropoda</taxon>
        <taxon>Chelicerata</taxon>
        <taxon>Arachnida</taxon>
        <taxon>Acari</taxon>
        <taxon>Acariformes</taxon>
        <taxon>Trombidiformes</taxon>
        <taxon>Prostigmata</taxon>
        <taxon>Eupodina</taxon>
        <taxon>Eriophyoidea</taxon>
        <taxon>Eriophyidae</taxon>
        <taxon>Eriophyinae</taxon>
        <taxon>Aceriini</taxon>
        <taxon>Aceria</taxon>
    </lineage>
</organism>
<evidence type="ECO:0000256" key="9">
    <source>
        <dbReference type="ARBA" id="ARBA00023163"/>
    </source>
</evidence>
<evidence type="ECO:0000313" key="14">
    <source>
        <dbReference type="EMBL" id="MDE46017.1"/>
    </source>
</evidence>
<dbReference type="SUPFAM" id="SSF57667">
    <property type="entry name" value="beta-beta-alpha zinc fingers"/>
    <property type="match status" value="3"/>
</dbReference>
<feature type="region of interest" description="Disordered" evidence="12">
    <location>
        <begin position="146"/>
        <end position="204"/>
    </location>
</feature>
<evidence type="ECO:0000256" key="12">
    <source>
        <dbReference type="SAM" id="MobiDB-lite"/>
    </source>
</evidence>
<dbReference type="GO" id="GO:0000981">
    <property type="term" value="F:DNA-binding transcription factor activity, RNA polymerase II-specific"/>
    <property type="evidence" value="ECO:0007669"/>
    <property type="project" value="TreeGrafter"/>
</dbReference>
<reference evidence="14" key="1">
    <citation type="submission" date="2018-10" db="EMBL/GenBank/DDBJ databases">
        <title>Transcriptome assembly of Aceria tosichella (Wheat curl mite) Type 2.</title>
        <authorList>
            <person name="Scully E.D."/>
            <person name="Geib S.M."/>
            <person name="Palmer N.A."/>
            <person name="Gupta A.K."/>
            <person name="Sarath G."/>
            <person name="Tatineni S."/>
        </authorList>
    </citation>
    <scope>NUCLEOTIDE SEQUENCE</scope>
    <source>
        <strain evidence="14">LincolnNE</strain>
    </source>
</reference>
<dbReference type="PROSITE" id="PS50157">
    <property type="entry name" value="ZINC_FINGER_C2H2_2"/>
    <property type="match status" value="5"/>
</dbReference>
<proteinExistence type="inferred from homology"/>
<dbReference type="EMBL" id="GGYP01001246">
    <property type="protein sequence ID" value="MDE46017.1"/>
    <property type="molecule type" value="Transcribed_RNA"/>
</dbReference>
<dbReference type="AlphaFoldDB" id="A0A6G1S780"/>
<dbReference type="Pfam" id="PF00096">
    <property type="entry name" value="zf-C2H2"/>
    <property type="match status" value="5"/>
</dbReference>
<comment type="subcellular location">
    <subcellularLocation>
        <location evidence="1">Nucleus</location>
    </subcellularLocation>
</comment>
<feature type="domain" description="C2H2-type" evidence="13">
    <location>
        <begin position="222"/>
        <end position="249"/>
    </location>
</feature>
<evidence type="ECO:0000256" key="7">
    <source>
        <dbReference type="ARBA" id="ARBA00023015"/>
    </source>
</evidence>
<name>A0A6G1S780_9ACAR</name>
<evidence type="ECO:0000256" key="6">
    <source>
        <dbReference type="ARBA" id="ARBA00022833"/>
    </source>
</evidence>
<dbReference type="GO" id="GO:0003677">
    <property type="term" value="F:DNA binding"/>
    <property type="evidence" value="ECO:0007669"/>
    <property type="project" value="UniProtKB-KW"/>
</dbReference>
<feature type="domain" description="C2H2-type" evidence="13">
    <location>
        <begin position="280"/>
        <end position="308"/>
    </location>
</feature>
<evidence type="ECO:0000259" key="13">
    <source>
        <dbReference type="PROSITE" id="PS50157"/>
    </source>
</evidence>
<dbReference type="GO" id="GO:0005634">
    <property type="term" value="C:nucleus"/>
    <property type="evidence" value="ECO:0007669"/>
    <property type="project" value="UniProtKB-SubCell"/>
</dbReference>
<keyword evidence="9" id="KW-0804">Transcription</keyword>
<evidence type="ECO:0000256" key="8">
    <source>
        <dbReference type="ARBA" id="ARBA00023125"/>
    </source>
</evidence>
<dbReference type="FunFam" id="3.30.160.60:FF:000012">
    <property type="entry name" value="RB-associated KRAB zinc finger protein-like"/>
    <property type="match status" value="1"/>
</dbReference>
<keyword evidence="3" id="KW-0479">Metal-binding</keyword>
<keyword evidence="7" id="KW-0805">Transcription regulation</keyword>
<feature type="compositionally biased region" description="Polar residues" evidence="12">
    <location>
        <begin position="166"/>
        <end position="203"/>
    </location>
</feature>
<evidence type="ECO:0000256" key="4">
    <source>
        <dbReference type="ARBA" id="ARBA00022737"/>
    </source>
</evidence>
<gene>
    <name evidence="14" type="primary">Znf32</name>
    <name evidence="14" type="ORF">g.19778</name>
</gene>
<comment type="similarity">
    <text evidence="2">Belongs to the krueppel C2H2-type zinc-finger protein family.</text>
</comment>
<keyword evidence="8" id="KW-0238">DNA-binding</keyword>
<keyword evidence="5 11" id="KW-0863">Zinc-finger</keyword>
<evidence type="ECO:0000256" key="3">
    <source>
        <dbReference type="ARBA" id="ARBA00022723"/>
    </source>
</evidence>